<accession>A0AAV1E7G9</accession>
<feature type="compositionally biased region" description="Basic and acidic residues" evidence="1">
    <location>
        <begin position="1"/>
        <end position="15"/>
    </location>
</feature>
<name>A0AAV1E7G9_OLDCO</name>
<organism evidence="2 3">
    <name type="scientific">Oldenlandia corymbosa var. corymbosa</name>
    <dbReference type="NCBI Taxonomy" id="529605"/>
    <lineage>
        <taxon>Eukaryota</taxon>
        <taxon>Viridiplantae</taxon>
        <taxon>Streptophyta</taxon>
        <taxon>Embryophyta</taxon>
        <taxon>Tracheophyta</taxon>
        <taxon>Spermatophyta</taxon>
        <taxon>Magnoliopsida</taxon>
        <taxon>eudicotyledons</taxon>
        <taxon>Gunneridae</taxon>
        <taxon>Pentapetalae</taxon>
        <taxon>asterids</taxon>
        <taxon>lamiids</taxon>
        <taxon>Gentianales</taxon>
        <taxon>Rubiaceae</taxon>
        <taxon>Rubioideae</taxon>
        <taxon>Spermacoceae</taxon>
        <taxon>Hedyotis-Oldenlandia complex</taxon>
        <taxon>Oldenlandia</taxon>
    </lineage>
</organism>
<keyword evidence="3" id="KW-1185">Reference proteome</keyword>
<evidence type="ECO:0000256" key="1">
    <source>
        <dbReference type="SAM" id="MobiDB-lite"/>
    </source>
</evidence>
<dbReference type="EMBL" id="OX459125">
    <property type="protein sequence ID" value="CAI9115563.1"/>
    <property type="molecule type" value="Genomic_DNA"/>
</dbReference>
<reference evidence="2" key="1">
    <citation type="submission" date="2023-03" db="EMBL/GenBank/DDBJ databases">
        <authorList>
            <person name="Julca I."/>
        </authorList>
    </citation>
    <scope>NUCLEOTIDE SEQUENCE</scope>
</reference>
<feature type="region of interest" description="Disordered" evidence="1">
    <location>
        <begin position="1"/>
        <end position="49"/>
    </location>
</feature>
<protein>
    <submittedName>
        <fullName evidence="2">OLC1v1016488C1</fullName>
    </submittedName>
</protein>
<feature type="region of interest" description="Disordered" evidence="1">
    <location>
        <begin position="184"/>
        <end position="216"/>
    </location>
</feature>
<gene>
    <name evidence="2" type="ORF">OLC1_LOCUS22065</name>
</gene>
<proteinExistence type="predicted"/>
<dbReference type="Proteomes" id="UP001161247">
    <property type="component" value="Chromosome 8"/>
</dbReference>
<sequence>MSVIEEEKTPERSQLTDEIVEEREEELSGRGKELGKPANPSGEGTMADRFGYNQNMAGCDQALQCNQIRAGGTARRLDLSETKMEENKILHQKWAEFDQSKKKADNGGGGLPKIAETRERLQTGKEWRQVQKGKVVVVMEEDQLAQGTTANPIGGTIVVKESAMPNATEEVTKLHMTRFQVLDEEEEASTSNSNVVEPGKKVEGSIRPFPPNLGNQ</sequence>
<evidence type="ECO:0000313" key="3">
    <source>
        <dbReference type="Proteomes" id="UP001161247"/>
    </source>
</evidence>
<dbReference type="AlphaFoldDB" id="A0AAV1E7G9"/>
<feature type="compositionally biased region" description="Basic and acidic residues" evidence="1">
    <location>
        <begin position="26"/>
        <end position="35"/>
    </location>
</feature>
<evidence type="ECO:0000313" key="2">
    <source>
        <dbReference type="EMBL" id="CAI9115563.1"/>
    </source>
</evidence>